<keyword evidence="3" id="KW-1185">Reference proteome</keyword>
<gene>
    <name evidence="2" type="ordered locus">Rru_A0827</name>
</gene>
<dbReference type="KEGG" id="rru:Rru_A0827"/>
<protein>
    <submittedName>
        <fullName evidence="2">Uncharacterized protein</fullName>
    </submittedName>
</protein>
<feature type="region of interest" description="Disordered" evidence="1">
    <location>
        <begin position="1"/>
        <end position="38"/>
    </location>
</feature>
<organism evidence="2 3">
    <name type="scientific">Rhodospirillum rubrum (strain ATCC 11170 / ATH 1.1.1 / DSM 467 / LMG 4362 / NCIMB 8255 / S1)</name>
    <dbReference type="NCBI Taxonomy" id="269796"/>
    <lineage>
        <taxon>Bacteria</taxon>
        <taxon>Pseudomonadati</taxon>
        <taxon>Pseudomonadota</taxon>
        <taxon>Alphaproteobacteria</taxon>
        <taxon>Rhodospirillales</taxon>
        <taxon>Rhodospirillaceae</taxon>
        <taxon>Rhodospirillum</taxon>
    </lineage>
</organism>
<evidence type="ECO:0000256" key="1">
    <source>
        <dbReference type="SAM" id="MobiDB-lite"/>
    </source>
</evidence>
<dbReference type="AlphaFoldDB" id="Q2RW67"/>
<evidence type="ECO:0000313" key="2">
    <source>
        <dbReference type="EMBL" id="ABC21628.1"/>
    </source>
</evidence>
<name>Q2RW67_RHORT</name>
<dbReference type="HOGENOM" id="CLU_2071313_0_0_5"/>
<reference evidence="2 3" key="1">
    <citation type="journal article" date="2011" name="Stand. Genomic Sci.">
        <title>Complete genome sequence of Rhodospirillum rubrum type strain (S1).</title>
        <authorList>
            <person name="Munk A.C."/>
            <person name="Copeland A."/>
            <person name="Lucas S."/>
            <person name="Lapidus A."/>
            <person name="Del Rio T.G."/>
            <person name="Barry K."/>
            <person name="Detter J.C."/>
            <person name="Hammon N."/>
            <person name="Israni S."/>
            <person name="Pitluck S."/>
            <person name="Brettin T."/>
            <person name="Bruce D."/>
            <person name="Han C."/>
            <person name="Tapia R."/>
            <person name="Gilna P."/>
            <person name="Schmutz J."/>
            <person name="Larimer F."/>
            <person name="Land M."/>
            <person name="Kyrpides N.C."/>
            <person name="Mavromatis K."/>
            <person name="Richardson P."/>
            <person name="Rohde M."/>
            <person name="Goker M."/>
            <person name="Klenk H.P."/>
            <person name="Zhang Y."/>
            <person name="Roberts G.P."/>
            <person name="Reslewic S."/>
            <person name="Schwartz D.C."/>
        </authorList>
    </citation>
    <scope>NUCLEOTIDE SEQUENCE [LARGE SCALE GENOMIC DNA]</scope>
    <source>
        <strain evidence="3">ATCC 11170 / ATH 1.1.1 / DSM 467 / LMG 4362 / NCIMB 8255 / S1</strain>
    </source>
</reference>
<dbReference type="EMBL" id="CP000230">
    <property type="protein sequence ID" value="ABC21628.1"/>
    <property type="molecule type" value="Genomic_DNA"/>
</dbReference>
<proteinExistence type="predicted"/>
<accession>Q2RW67</accession>
<evidence type="ECO:0000313" key="3">
    <source>
        <dbReference type="Proteomes" id="UP000001929"/>
    </source>
</evidence>
<dbReference type="STRING" id="269796.Rru_A0827"/>
<dbReference type="Proteomes" id="UP000001929">
    <property type="component" value="Chromosome"/>
</dbReference>
<dbReference type="PATRIC" id="fig|269796.9.peg.880"/>
<dbReference type="EnsemblBacteria" id="ABC21628">
    <property type="protein sequence ID" value="ABC21628"/>
    <property type="gene ID" value="Rru_A0827"/>
</dbReference>
<sequence length="118" mass="13007">MIPSHACRPSRRLDHSGQASRRSNGDLAVTPRNGTRSLGLWRPGPSLVGMILSRYGSLHPRKTIETRLAEPLEIHGLTCEGGRIAEALADVGVAAELRYHDLHRLSRSNAKEWRLPGL</sequence>